<keyword evidence="3" id="KW-1185">Reference proteome</keyword>
<feature type="compositionally biased region" description="Basic and acidic residues" evidence="1">
    <location>
        <begin position="78"/>
        <end position="89"/>
    </location>
</feature>
<gene>
    <name evidence="2" type="ORF">AAFF_G00254810</name>
</gene>
<evidence type="ECO:0000313" key="2">
    <source>
        <dbReference type="EMBL" id="KAJ8377700.1"/>
    </source>
</evidence>
<name>A0AAD7RD25_9TELE</name>
<dbReference type="EMBL" id="JAINUG010000343">
    <property type="protein sequence ID" value="KAJ8377700.1"/>
    <property type="molecule type" value="Genomic_DNA"/>
</dbReference>
<dbReference type="AlphaFoldDB" id="A0AAD7RD25"/>
<proteinExistence type="predicted"/>
<dbReference type="Proteomes" id="UP001221898">
    <property type="component" value="Unassembled WGS sequence"/>
</dbReference>
<reference evidence="2" key="1">
    <citation type="journal article" date="2023" name="Science">
        <title>Genome structures resolve the early diversification of teleost fishes.</title>
        <authorList>
            <person name="Parey E."/>
            <person name="Louis A."/>
            <person name="Montfort J."/>
            <person name="Bouchez O."/>
            <person name="Roques C."/>
            <person name="Iampietro C."/>
            <person name="Lluch J."/>
            <person name="Castinel A."/>
            <person name="Donnadieu C."/>
            <person name="Desvignes T."/>
            <person name="Floi Bucao C."/>
            <person name="Jouanno E."/>
            <person name="Wen M."/>
            <person name="Mejri S."/>
            <person name="Dirks R."/>
            <person name="Jansen H."/>
            <person name="Henkel C."/>
            <person name="Chen W.J."/>
            <person name="Zahm M."/>
            <person name="Cabau C."/>
            <person name="Klopp C."/>
            <person name="Thompson A.W."/>
            <person name="Robinson-Rechavi M."/>
            <person name="Braasch I."/>
            <person name="Lecointre G."/>
            <person name="Bobe J."/>
            <person name="Postlethwait J.H."/>
            <person name="Berthelot C."/>
            <person name="Roest Crollius H."/>
            <person name="Guiguen Y."/>
        </authorList>
    </citation>
    <scope>NUCLEOTIDE SEQUENCE</scope>
    <source>
        <strain evidence="2">NC1722</strain>
    </source>
</reference>
<evidence type="ECO:0000313" key="3">
    <source>
        <dbReference type="Proteomes" id="UP001221898"/>
    </source>
</evidence>
<accession>A0AAD7RD25</accession>
<protein>
    <submittedName>
        <fullName evidence="2">Uncharacterized protein</fullName>
    </submittedName>
</protein>
<organism evidence="2 3">
    <name type="scientific">Aldrovandia affinis</name>
    <dbReference type="NCBI Taxonomy" id="143900"/>
    <lineage>
        <taxon>Eukaryota</taxon>
        <taxon>Metazoa</taxon>
        <taxon>Chordata</taxon>
        <taxon>Craniata</taxon>
        <taxon>Vertebrata</taxon>
        <taxon>Euteleostomi</taxon>
        <taxon>Actinopterygii</taxon>
        <taxon>Neopterygii</taxon>
        <taxon>Teleostei</taxon>
        <taxon>Notacanthiformes</taxon>
        <taxon>Halosauridae</taxon>
        <taxon>Aldrovandia</taxon>
    </lineage>
</organism>
<sequence length="123" mass="13622">MPFVRRTVIKVQKDRQVAGARPSSESRSLAAIWGGGRRGVATWSLDTREARGEKTPPVSLINYRSGHLASALFGDTESTERGSEREERMSGGGKAIPFSSKRNKRKRGSQVVPGMIYWGFQKQ</sequence>
<evidence type="ECO:0000256" key="1">
    <source>
        <dbReference type="SAM" id="MobiDB-lite"/>
    </source>
</evidence>
<comment type="caution">
    <text evidence="2">The sequence shown here is derived from an EMBL/GenBank/DDBJ whole genome shotgun (WGS) entry which is preliminary data.</text>
</comment>
<feature type="region of interest" description="Disordered" evidence="1">
    <location>
        <begin position="74"/>
        <end position="109"/>
    </location>
</feature>